<organism evidence="2 3">
    <name type="scientific">Psilocybe cf. subviscida</name>
    <dbReference type="NCBI Taxonomy" id="2480587"/>
    <lineage>
        <taxon>Eukaryota</taxon>
        <taxon>Fungi</taxon>
        <taxon>Dikarya</taxon>
        <taxon>Basidiomycota</taxon>
        <taxon>Agaricomycotina</taxon>
        <taxon>Agaricomycetes</taxon>
        <taxon>Agaricomycetidae</taxon>
        <taxon>Agaricales</taxon>
        <taxon>Agaricineae</taxon>
        <taxon>Strophariaceae</taxon>
        <taxon>Psilocybe</taxon>
    </lineage>
</organism>
<reference evidence="2 3" key="1">
    <citation type="journal article" date="2020" name="ISME J.">
        <title>Uncovering the hidden diversity of litter-decomposition mechanisms in mushroom-forming fungi.</title>
        <authorList>
            <person name="Floudas D."/>
            <person name="Bentzer J."/>
            <person name="Ahren D."/>
            <person name="Johansson T."/>
            <person name="Persson P."/>
            <person name="Tunlid A."/>
        </authorList>
    </citation>
    <scope>NUCLEOTIDE SEQUENCE [LARGE SCALE GENOMIC DNA]</scope>
    <source>
        <strain evidence="2 3">CBS 101986</strain>
    </source>
</reference>
<feature type="region of interest" description="Disordered" evidence="1">
    <location>
        <begin position="487"/>
        <end position="525"/>
    </location>
</feature>
<keyword evidence="3" id="KW-1185">Reference proteome</keyword>
<proteinExistence type="predicted"/>
<comment type="caution">
    <text evidence="2">The sequence shown here is derived from an EMBL/GenBank/DDBJ whole genome shotgun (WGS) entry which is preliminary data.</text>
</comment>
<feature type="compositionally biased region" description="Basic residues" evidence="1">
    <location>
        <begin position="504"/>
        <end position="513"/>
    </location>
</feature>
<evidence type="ECO:0000313" key="3">
    <source>
        <dbReference type="Proteomes" id="UP000567179"/>
    </source>
</evidence>
<evidence type="ECO:0000256" key="1">
    <source>
        <dbReference type="SAM" id="MobiDB-lite"/>
    </source>
</evidence>
<sequence length="725" mass="81608">MAPKSIPCLPMEILEEIVGFHGRKEEEKPSATLLACLATSRQFRECALRYLCANVPVYLDQPNRLKKLHDCITPAGFSPYMKSVTIILTSRPFGEPLCLNEDVALPLLDTLLHQLSLRTITIQGNLSWIELPPKISLMLQSLLQATTVTCLCLRWLRDIPPELLSHRSYELVTFVDAGTSTSWPLTKLDTTFLTLKSARFINSFLPNLRHIKSVFYDQGRVTWKTVENCCNTLETIRVQEYAESTAHVSPNLEFHMFPSLEEFTYSFVGPVSTLKAYPVLFKLLPSTQTSMMPCGLTTLNMAIHLIDLGLENPKDKSWVANLVVAATNPSWVNLDNNLAERYYFPALRKVSILLKFTRFGVNTIDRDALQEKGTILVILGVKQEGRSRKVGGVKDVAELVIALSPPPFRPLRFVTSTRGNTSFSAGVRALRVRNCGLYPFLSKVVGGDRTVECSPVATTHTTLGRSDHSSLEKHRMKVHRGEYKRTAKMRDSPCQEVDEGTRKNVVKRRTKKPHAADSTRCRTREPTQIQSNVFPDPSSALIDCAWSISDSRQFNWAAHPKPGRSVEGRLSSCRHCHHRRLASASPNSWTQQCPISPANHYHLLPSSLPRTTLVYPAFLRSSKLHLPPLPQLKSTTVHSRDLGPRSFSDEECCSEKKHHQMPHIIFVEEVEPMDIAESIHDTHANEDHVGLGTAIMRKVTCALFAFRRFLCVETPEACFCLVSRH</sequence>
<protein>
    <submittedName>
        <fullName evidence="2">Uncharacterized protein</fullName>
    </submittedName>
</protein>
<accession>A0A8H5EZJ9</accession>
<feature type="compositionally biased region" description="Basic and acidic residues" evidence="1">
    <location>
        <begin position="514"/>
        <end position="525"/>
    </location>
</feature>
<evidence type="ECO:0000313" key="2">
    <source>
        <dbReference type="EMBL" id="KAF5318194.1"/>
    </source>
</evidence>
<dbReference type="EMBL" id="JAACJJ010000031">
    <property type="protein sequence ID" value="KAF5318194.1"/>
    <property type="molecule type" value="Genomic_DNA"/>
</dbReference>
<gene>
    <name evidence="2" type="ORF">D9619_012157</name>
</gene>
<name>A0A8H5EZJ9_9AGAR</name>
<dbReference type="Proteomes" id="UP000567179">
    <property type="component" value="Unassembled WGS sequence"/>
</dbReference>
<dbReference type="AlphaFoldDB" id="A0A8H5EZJ9"/>